<keyword evidence="3" id="KW-1185">Reference proteome</keyword>
<dbReference type="EMBL" id="KZ312447">
    <property type="protein sequence ID" value="KAG8240290.1"/>
    <property type="molecule type" value="Genomic_DNA"/>
</dbReference>
<feature type="region of interest" description="Disordered" evidence="1">
    <location>
        <begin position="1"/>
        <end position="92"/>
    </location>
</feature>
<reference evidence="2" key="1">
    <citation type="submission" date="2013-04" db="EMBL/GenBank/DDBJ databases">
        <authorList>
            <person name="Qu J."/>
            <person name="Murali S.C."/>
            <person name="Bandaranaike D."/>
            <person name="Bellair M."/>
            <person name="Blankenburg K."/>
            <person name="Chao H."/>
            <person name="Dinh H."/>
            <person name="Doddapaneni H."/>
            <person name="Downs B."/>
            <person name="Dugan-Rocha S."/>
            <person name="Elkadiri S."/>
            <person name="Gnanaolivu R.D."/>
            <person name="Hernandez B."/>
            <person name="Javaid M."/>
            <person name="Jayaseelan J.C."/>
            <person name="Lee S."/>
            <person name="Li M."/>
            <person name="Ming W."/>
            <person name="Munidasa M."/>
            <person name="Muniz J."/>
            <person name="Nguyen L."/>
            <person name="Ongeri F."/>
            <person name="Osuji N."/>
            <person name="Pu L.-L."/>
            <person name="Puazo M."/>
            <person name="Qu C."/>
            <person name="Quiroz J."/>
            <person name="Raj R."/>
            <person name="Weissenberger G."/>
            <person name="Xin Y."/>
            <person name="Zou X."/>
            <person name="Han Y."/>
            <person name="Richards S."/>
            <person name="Worley K."/>
            <person name="Muzny D."/>
            <person name="Gibbs R."/>
        </authorList>
    </citation>
    <scope>NUCLEOTIDE SEQUENCE</scope>
    <source>
        <strain evidence="2">Sampled in the wild</strain>
    </source>
</reference>
<evidence type="ECO:0000313" key="3">
    <source>
        <dbReference type="Proteomes" id="UP000792457"/>
    </source>
</evidence>
<sequence length="199" mass="21866">MGSLRRMMGNRPLPPPPTQSHLSPARNPMMSRSNQQIDIEMNQPSKFHTMREGVGHSSFHHGSDFMSRWRHPSLSNPPPPPSKPPIINGHRRTSVGDLWEHGSTREASLSHNSNVESGAKTWKSNASDGRASPSPWGQPGFVDNGTATLNRRRRSEMSTGWNGGWQRSGMMASASVTDLNAGMGPWAAPGGIMQQVRER</sequence>
<accession>A0A8K0P8R8</accession>
<evidence type="ECO:0000313" key="2">
    <source>
        <dbReference type="EMBL" id="KAG8240290.1"/>
    </source>
</evidence>
<name>A0A8K0P8R8_LADFU</name>
<feature type="region of interest" description="Disordered" evidence="1">
    <location>
        <begin position="105"/>
        <end position="166"/>
    </location>
</feature>
<gene>
    <name evidence="2" type="ORF">J437_LFUL012767</name>
</gene>
<feature type="compositionally biased region" description="Polar residues" evidence="1">
    <location>
        <begin position="105"/>
        <end position="127"/>
    </location>
</feature>
<evidence type="ECO:0000256" key="1">
    <source>
        <dbReference type="SAM" id="MobiDB-lite"/>
    </source>
</evidence>
<proteinExistence type="predicted"/>
<feature type="compositionally biased region" description="Pro residues" evidence="1">
    <location>
        <begin position="75"/>
        <end position="84"/>
    </location>
</feature>
<reference evidence="2" key="2">
    <citation type="submission" date="2017-10" db="EMBL/GenBank/DDBJ databases">
        <title>Ladona fulva Genome sequencing and assembly.</title>
        <authorList>
            <person name="Murali S."/>
            <person name="Richards S."/>
            <person name="Bandaranaike D."/>
            <person name="Bellair M."/>
            <person name="Blankenburg K."/>
            <person name="Chao H."/>
            <person name="Dinh H."/>
            <person name="Doddapaneni H."/>
            <person name="Dugan-Rocha S."/>
            <person name="Elkadiri S."/>
            <person name="Gnanaolivu R."/>
            <person name="Hernandez B."/>
            <person name="Skinner E."/>
            <person name="Javaid M."/>
            <person name="Lee S."/>
            <person name="Li M."/>
            <person name="Ming W."/>
            <person name="Munidasa M."/>
            <person name="Muniz J."/>
            <person name="Nguyen L."/>
            <person name="Hughes D."/>
            <person name="Osuji N."/>
            <person name="Pu L.-L."/>
            <person name="Puazo M."/>
            <person name="Qu C."/>
            <person name="Quiroz J."/>
            <person name="Raj R."/>
            <person name="Weissenberger G."/>
            <person name="Xin Y."/>
            <person name="Zou X."/>
            <person name="Han Y."/>
            <person name="Worley K."/>
            <person name="Muzny D."/>
            <person name="Gibbs R."/>
        </authorList>
    </citation>
    <scope>NUCLEOTIDE SEQUENCE</scope>
    <source>
        <strain evidence="2">Sampled in the wild</strain>
    </source>
</reference>
<protein>
    <submittedName>
        <fullName evidence="2">Uncharacterized protein</fullName>
    </submittedName>
</protein>
<comment type="caution">
    <text evidence="2">The sequence shown here is derived from an EMBL/GenBank/DDBJ whole genome shotgun (WGS) entry which is preliminary data.</text>
</comment>
<dbReference type="AlphaFoldDB" id="A0A8K0P8R8"/>
<feature type="compositionally biased region" description="Polar residues" evidence="1">
    <location>
        <begin position="30"/>
        <end position="46"/>
    </location>
</feature>
<dbReference type="Proteomes" id="UP000792457">
    <property type="component" value="Unassembled WGS sequence"/>
</dbReference>
<organism evidence="2 3">
    <name type="scientific">Ladona fulva</name>
    <name type="common">Scarce chaser dragonfly</name>
    <name type="synonym">Libellula fulva</name>
    <dbReference type="NCBI Taxonomy" id="123851"/>
    <lineage>
        <taxon>Eukaryota</taxon>
        <taxon>Metazoa</taxon>
        <taxon>Ecdysozoa</taxon>
        <taxon>Arthropoda</taxon>
        <taxon>Hexapoda</taxon>
        <taxon>Insecta</taxon>
        <taxon>Pterygota</taxon>
        <taxon>Palaeoptera</taxon>
        <taxon>Odonata</taxon>
        <taxon>Epiprocta</taxon>
        <taxon>Anisoptera</taxon>
        <taxon>Libelluloidea</taxon>
        <taxon>Libellulidae</taxon>
        <taxon>Ladona</taxon>
    </lineage>
</organism>